<name>A0A1M5UEE6_9ACTN</name>
<sequence length="210" mass="21812">MEPDALAPYEAALRTAAPLTLRTVTGRSLRFDVARWLAPVDAADATVLDRCAGPVLDVGCGPGRFVASLTARGAVALGVDIAETAVALTRGQGSPALLRSVFADLPGEGRWSTVLLVDGNIGIGGDPVRLLHRVAALLAPTGRVLVETAPDNTADERLSVRFTEQGDEVGPEFAWALVGAAALERYAADCGYAVAESWSSGGRTFVALSR</sequence>
<dbReference type="AlphaFoldDB" id="A0A1M5UEE6"/>
<dbReference type="InterPro" id="IPR029063">
    <property type="entry name" value="SAM-dependent_MTases_sf"/>
</dbReference>
<protein>
    <submittedName>
        <fullName evidence="1">Methyltransferase domain-containing protein</fullName>
    </submittedName>
</protein>
<dbReference type="RefSeq" id="WP_073392380.1">
    <property type="nucleotide sequence ID" value="NZ_FQVU01000008.1"/>
</dbReference>
<accession>A0A1M5UEE6</accession>
<dbReference type="SUPFAM" id="SSF53335">
    <property type="entry name" value="S-adenosyl-L-methionine-dependent methyltransferases"/>
    <property type="match status" value="1"/>
</dbReference>
<keyword evidence="1" id="KW-0808">Transferase</keyword>
<dbReference type="Gene3D" id="3.40.50.150">
    <property type="entry name" value="Vaccinia Virus protein VP39"/>
    <property type="match status" value="1"/>
</dbReference>
<organism evidence="1 2">
    <name type="scientific">Jatrophihabitans endophyticus</name>
    <dbReference type="NCBI Taxonomy" id="1206085"/>
    <lineage>
        <taxon>Bacteria</taxon>
        <taxon>Bacillati</taxon>
        <taxon>Actinomycetota</taxon>
        <taxon>Actinomycetes</taxon>
        <taxon>Jatrophihabitantales</taxon>
        <taxon>Jatrophihabitantaceae</taxon>
        <taxon>Jatrophihabitans</taxon>
    </lineage>
</organism>
<dbReference type="Pfam" id="PF13489">
    <property type="entry name" value="Methyltransf_23"/>
    <property type="match status" value="1"/>
</dbReference>
<gene>
    <name evidence="1" type="ORF">SAMN05443575_4180</name>
</gene>
<keyword evidence="2" id="KW-1185">Reference proteome</keyword>
<reference evidence="1 2" key="1">
    <citation type="submission" date="2016-11" db="EMBL/GenBank/DDBJ databases">
        <authorList>
            <person name="Jaros S."/>
            <person name="Januszkiewicz K."/>
            <person name="Wedrychowicz H."/>
        </authorList>
    </citation>
    <scope>NUCLEOTIDE SEQUENCE [LARGE SCALE GENOMIC DNA]</scope>
    <source>
        <strain evidence="1 2">DSM 45627</strain>
    </source>
</reference>
<evidence type="ECO:0000313" key="1">
    <source>
        <dbReference type="EMBL" id="SHH61033.1"/>
    </source>
</evidence>
<dbReference type="EMBL" id="FQVU01000008">
    <property type="protein sequence ID" value="SHH61033.1"/>
    <property type="molecule type" value="Genomic_DNA"/>
</dbReference>
<dbReference type="CDD" id="cd02440">
    <property type="entry name" value="AdoMet_MTases"/>
    <property type="match status" value="1"/>
</dbReference>
<dbReference type="GO" id="GO:0008168">
    <property type="term" value="F:methyltransferase activity"/>
    <property type="evidence" value="ECO:0007669"/>
    <property type="project" value="UniProtKB-KW"/>
</dbReference>
<dbReference type="OrthoDB" id="4484556at2"/>
<dbReference type="GO" id="GO:0032259">
    <property type="term" value="P:methylation"/>
    <property type="evidence" value="ECO:0007669"/>
    <property type="project" value="UniProtKB-KW"/>
</dbReference>
<evidence type="ECO:0000313" key="2">
    <source>
        <dbReference type="Proteomes" id="UP000186132"/>
    </source>
</evidence>
<dbReference type="STRING" id="1206085.SAMN05443575_4180"/>
<dbReference type="Proteomes" id="UP000186132">
    <property type="component" value="Unassembled WGS sequence"/>
</dbReference>
<keyword evidence="1" id="KW-0489">Methyltransferase</keyword>
<proteinExistence type="predicted"/>